<keyword evidence="2" id="KW-1133">Transmembrane helix</keyword>
<proteinExistence type="predicted"/>
<evidence type="ECO:0000313" key="5">
    <source>
        <dbReference type="Proteomes" id="UP000034951"/>
    </source>
</evidence>
<feature type="compositionally biased region" description="Low complexity" evidence="1">
    <location>
        <begin position="75"/>
        <end position="88"/>
    </location>
</feature>
<keyword evidence="2" id="KW-0472">Membrane</keyword>
<evidence type="ECO:0000313" key="4">
    <source>
        <dbReference type="EMBL" id="KKS45587.1"/>
    </source>
</evidence>
<keyword evidence="3" id="KW-0732">Signal</keyword>
<dbReference type="InterPro" id="IPR043993">
    <property type="entry name" value="T4SS_pilin"/>
</dbReference>
<dbReference type="Pfam" id="PF18895">
    <property type="entry name" value="T4SS_pilin"/>
    <property type="match status" value="1"/>
</dbReference>
<gene>
    <name evidence="4" type="ORF">UV10_C0019G0007</name>
</gene>
<dbReference type="AlphaFoldDB" id="A0A0G0ZA61"/>
<dbReference type="EMBL" id="LCDE01000019">
    <property type="protein sequence ID" value="KKS45587.1"/>
    <property type="molecule type" value="Genomic_DNA"/>
</dbReference>
<protein>
    <submittedName>
        <fullName evidence="4">Uncharacterized protein</fullName>
    </submittedName>
</protein>
<name>A0A0G0ZA61_9BACT</name>
<accession>A0A0G0ZA61</accession>
<evidence type="ECO:0000256" key="2">
    <source>
        <dbReference type="SAM" id="Phobius"/>
    </source>
</evidence>
<organism evidence="4 5">
    <name type="scientific">Candidatus Azambacteria bacterium GW2011_GWA1_42_19</name>
    <dbReference type="NCBI Taxonomy" id="1618609"/>
    <lineage>
        <taxon>Bacteria</taxon>
        <taxon>Candidatus Azamiibacteriota</taxon>
    </lineage>
</organism>
<dbReference type="Proteomes" id="UP000034951">
    <property type="component" value="Unassembled WGS sequence"/>
</dbReference>
<feature type="transmembrane region" description="Helical" evidence="2">
    <location>
        <begin position="149"/>
        <end position="174"/>
    </location>
</feature>
<feature type="transmembrane region" description="Helical" evidence="2">
    <location>
        <begin position="110"/>
        <end position="137"/>
    </location>
</feature>
<feature type="signal peptide" evidence="3">
    <location>
        <begin position="1"/>
        <end position="25"/>
    </location>
</feature>
<evidence type="ECO:0000256" key="3">
    <source>
        <dbReference type="SAM" id="SignalP"/>
    </source>
</evidence>
<comment type="caution">
    <text evidence="4">The sequence shown here is derived from an EMBL/GenBank/DDBJ whole genome shotgun (WGS) entry which is preliminary data.</text>
</comment>
<sequence length="178" mass="19016">MKLKLFLLFFLFFGIMLVGSNEVLAADNCPKGESRAFYSNPLEGTTVDLGCKPTSEVNPNGTLKGTGPGNDLPETSPTQPSQPQTQTTNVGITIPNPLEAESITELIDSIATWLLGIGSTIAVIVVLWAAFLFMTSGGSKDQVTKARQTLWYAVIGLTVLLLAKGVTLLIQNILSGRF</sequence>
<feature type="region of interest" description="Disordered" evidence="1">
    <location>
        <begin position="49"/>
        <end position="90"/>
    </location>
</feature>
<keyword evidence="2" id="KW-0812">Transmembrane</keyword>
<reference evidence="4 5" key="1">
    <citation type="journal article" date="2015" name="Nature">
        <title>rRNA introns, odd ribosomes, and small enigmatic genomes across a large radiation of phyla.</title>
        <authorList>
            <person name="Brown C.T."/>
            <person name="Hug L.A."/>
            <person name="Thomas B.C."/>
            <person name="Sharon I."/>
            <person name="Castelle C.J."/>
            <person name="Singh A."/>
            <person name="Wilkins M.J."/>
            <person name="Williams K.H."/>
            <person name="Banfield J.F."/>
        </authorList>
    </citation>
    <scope>NUCLEOTIDE SEQUENCE [LARGE SCALE GENOMIC DNA]</scope>
</reference>
<feature type="chain" id="PRO_5002535725" evidence="3">
    <location>
        <begin position="26"/>
        <end position="178"/>
    </location>
</feature>
<evidence type="ECO:0000256" key="1">
    <source>
        <dbReference type="SAM" id="MobiDB-lite"/>
    </source>
</evidence>